<comment type="caution">
    <text evidence="2">The sequence shown here is derived from an EMBL/GenBank/DDBJ whole genome shotgun (WGS) entry which is preliminary data.</text>
</comment>
<feature type="region of interest" description="Disordered" evidence="1">
    <location>
        <begin position="234"/>
        <end position="253"/>
    </location>
</feature>
<reference evidence="3" key="1">
    <citation type="journal article" date="2019" name="Int. J. Syst. Evol. Microbiol.">
        <title>The Global Catalogue of Microorganisms (GCM) 10K type strain sequencing project: providing services to taxonomists for standard genome sequencing and annotation.</title>
        <authorList>
            <consortium name="The Broad Institute Genomics Platform"/>
            <consortium name="The Broad Institute Genome Sequencing Center for Infectious Disease"/>
            <person name="Wu L."/>
            <person name="Ma J."/>
        </authorList>
    </citation>
    <scope>NUCLEOTIDE SEQUENCE [LARGE SCALE GENOMIC DNA]</scope>
    <source>
        <strain evidence="3">CGMCC 1.8860</strain>
    </source>
</reference>
<organism evidence="2 3">
    <name type="scientific">Silvimonas amylolytica</name>
    <dbReference type="NCBI Taxonomy" id="449663"/>
    <lineage>
        <taxon>Bacteria</taxon>
        <taxon>Pseudomonadati</taxon>
        <taxon>Pseudomonadota</taxon>
        <taxon>Betaproteobacteria</taxon>
        <taxon>Neisseriales</taxon>
        <taxon>Chitinibacteraceae</taxon>
        <taxon>Silvimonas</taxon>
    </lineage>
</organism>
<sequence length="253" mass="28353">MSNGHGKPRLEYCMIKGWLIQAAPYFTRYNANPHYIITVDNGGKQFNIVVNSASQVPAGDNHDTRVLSYIDLHFSDPVVDKLKALQPGLYTDGFPRLDYWQDKSLLDISRFRPVPYEDNDGNHFDINDQIDQLLSIDEKNTASFPYPFNNGHTTQERDFWKPTDASVMVYGFGFLFQPAEDGLHETHMNQGNPRDGGHAGENGAFQDGAVIVQRGDGFTAIFTAFQSQYLPTLANGDPADNARPIDTFLSSQQ</sequence>
<dbReference type="EMBL" id="BMLY01000001">
    <property type="protein sequence ID" value="GGP25077.1"/>
    <property type="molecule type" value="Genomic_DNA"/>
</dbReference>
<proteinExistence type="predicted"/>
<dbReference type="RefSeq" id="WP_229678748.1">
    <property type="nucleotide sequence ID" value="NZ_BMLY01000001.1"/>
</dbReference>
<evidence type="ECO:0008006" key="4">
    <source>
        <dbReference type="Google" id="ProtNLM"/>
    </source>
</evidence>
<accession>A0ABQ2PHI3</accession>
<gene>
    <name evidence="2" type="ORF">GCM10010971_08960</name>
</gene>
<evidence type="ECO:0000313" key="3">
    <source>
        <dbReference type="Proteomes" id="UP000621859"/>
    </source>
</evidence>
<evidence type="ECO:0000256" key="1">
    <source>
        <dbReference type="SAM" id="MobiDB-lite"/>
    </source>
</evidence>
<evidence type="ECO:0000313" key="2">
    <source>
        <dbReference type="EMBL" id="GGP25077.1"/>
    </source>
</evidence>
<feature type="region of interest" description="Disordered" evidence="1">
    <location>
        <begin position="184"/>
        <end position="203"/>
    </location>
</feature>
<name>A0ABQ2PHI3_9NEIS</name>
<protein>
    <recommendedName>
        <fullName evidence="4">DUF2278 domain-containing protein</fullName>
    </recommendedName>
</protein>
<keyword evidence="3" id="KW-1185">Reference proteome</keyword>
<dbReference type="Proteomes" id="UP000621859">
    <property type="component" value="Unassembled WGS sequence"/>
</dbReference>
<dbReference type="Pfam" id="PF10042">
    <property type="entry name" value="DUF2278"/>
    <property type="match status" value="1"/>
</dbReference>
<dbReference type="InterPro" id="IPR019268">
    <property type="entry name" value="DUF2278"/>
</dbReference>